<reference evidence="2" key="1">
    <citation type="submission" date="2015-11" db="EMBL/GenBank/DDBJ databases">
        <title>De novo transcriptome assembly of four potential Pierce s Disease insect vectors from Arizona vineyards.</title>
        <authorList>
            <person name="Tassone E.E."/>
        </authorList>
    </citation>
    <scope>NUCLEOTIDE SEQUENCE</scope>
</reference>
<evidence type="ECO:0000313" key="2">
    <source>
        <dbReference type="EMBL" id="JAS85686.1"/>
    </source>
</evidence>
<feature type="non-terminal residue" evidence="2">
    <location>
        <position position="118"/>
    </location>
</feature>
<gene>
    <name evidence="2" type="ORF">g.58318</name>
</gene>
<sequence length="118" mass="12831">DIYSIAEVVGLIFPRAFSTSNIIQGFKKPGIYPFDRNVYTDDDFLASYVTDRPPPTSEVRPTPQSENAMPPTTPVPSSDAPSSGTLEVQSETREVVQSTAVERDINLPSTSTKTPLPS</sequence>
<dbReference type="EMBL" id="GECU01022020">
    <property type="protein sequence ID" value="JAS85686.1"/>
    <property type="molecule type" value="Transcribed_RNA"/>
</dbReference>
<accession>A0A1B6IFJ1</accession>
<proteinExistence type="predicted"/>
<name>A0A1B6IFJ1_9HEMI</name>
<feature type="non-terminal residue" evidence="2">
    <location>
        <position position="1"/>
    </location>
</feature>
<dbReference type="AlphaFoldDB" id="A0A1B6IFJ1"/>
<feature type="compositionally biased region" description="Polar residues" evidence="1">
    <location>
        <begin position="107"/>
        <end position="118"/>
    </location>
</feature>
<feature type="region of interest" description="Disordered" evidence="1">
    <location>
        <begin position="48"/>
        <end position="118"/>
    </location>
</feature>
<evidence type="ECO:0000256" key="1">
    <source>
        <dbReference type="SAM" id="MobiDB-lite"/>
    </source>
</evidence>
<protein>
    <submittedName>
        <fullName evidence="2">Uncharacterized protein</fullName>
    </submittedName>
</protein>
<organism evidence="2">
    <name type="scientific">Homalodisca liturata</name>
    <dbReference type="NCBI Taxonomy" id="320908"/>
    <lineage>
        <taxon>Eukaryota</taxon>
        <taxon>Metazoa</taxon>
        <taxon>Ecdysozoa</taxon>
        <taxon>Arthropoda</taxon>
        <taxon>Hexapoda</taxon>
        <taxon>Insecta</taxon>
        <taxon>Pterygota</taxon>
        <taxon>Neoptera</taxon>
        <taxon>Paraneoptera</taxon>
        <taxon>Hemiptera</taxon>
        <taxon>Auchenorrhyncha</taxon>
        <taxon>Membracoidea</taxon>
        <taxon>Cicadellidae</taxon>
        <taxon>Cicadellinae</taxon>
        <taxon>Proconiini</taxon>
        <taxon>Homalodisca</taxon>
    </lineage>
</organism>
<feature type="compositionally biased region" description="Polar residues" evidence="1">
    <location>
        <begin position="75"/>
        <end position="100"/>
    </location>
</feature>